<reference evidence="1 2" key="1">
    <citation type="journal article" date="2022" name="bioRxiv">
        <title>Genomics of Preaxostyla Flagellates Illuminates Evolutionary Transitions and the Path Towards Mitochondrial Loss.</title>
        <authorList>
            <person name="Novak L.V.F."/>
            <person name="Treitli S.C."/>
            <person name="Pyrih J."/>
            <person name="Halakuc P."/>
            <person name="Pipaliya S.V."/>
            <person name="Vacek V."/>
            <person name="Brzon O."/>
            <person name="Soukal P."/>
            <person name="Eme L."/>
            <person name="Dacks J.B."/>
            <person name="Karnkowska A."/>
            <person name="Elias M."/>
            <person name="Hampl V."/>
        </authorList>
    </citation>
    <scope>NUCLEOTIDE SEQUENCE [LARGE SCALE GENOMIC DNA]</scope>
    <source>
        <strain evidence="1">NAU3</strain>
        <tissue evidence="1">Gut</tissue>
    </source>
</reference>
<name>A0ABQ9Y0R1_9EUKA</name>
<proteinExistence type="predicted"/>
<sequence>MDSTSPIPKTHETFGYRVQNSVCLNRFGQLYFTTPSSQSYEYCTSFLEEGDNVRMEVDLDSTPRTVQFFVNGEALKYYMSGIPSSVRIGSWTKVVGRKNDNVWCDDLGKEFDAETPHVWR</sequence>
<accession>A0ABQ9Y0R1</accession>
<gene>
    <name evidence="1" type="ORF">BLNAU_7692</name>
</gene>
<comment type="caution">
    <text evidence="1">The sequence shown here is derived from an EMBL/GenBank/DDBJ whole genome shotgun (WGS) entry which is preliminary data.</text>
</comment>
<dbReference type="EMBL" id="JARBJD010000047">
    <property type="protein sequence ID" value="KAK2957314.1"/>
    <property type="molecule type" value="Genomic_DNA"/>
</dbReference>
<evidence type="ECO:0000313" key="2">
    <source>
        <dbReference type="Proteomes" id="UP001281761"/>
    </source>
</evidence>
<keyword evidence="2" id="KW-1185">Reference proteome</keyword>
<evidence type="ECO:0000313" key="1">
    <source>
        <dbReference type="EMBL" id="KAK2957314.1"/>
    </source>
</evidence>
<dbReference type="Proteomes" id="UP001281761">
    <property type="component" value="Unassembled WGS sequence"/>
</dbReference>
<protein>
    <submittedName>
        <fullName evidence="1">Uncharacterized protein</fullName>
    </submittedName>
</protein>
<organism evidence="1 2">
    <name type="scientific">Blattamonas nauphoetae</name>
    <dbReference type="NCBI Taxonomy" id="2049346"/>
    <lineage>
        <taxon>Eukaryota</taxon>
        <taxon>Metamonada</taxon>
        <taxon>Preaxostyla</taxon>
        <taxon>Oxymonadida</taxon>
        <taxon>Blattamonas</taxon>
    </lineage>
</organism>